<proteinExistence type="predicted"/>
<dbReference type="AlphaFoldDB" id="A0A1C2GF94"/>
<evidence type="ECO:0000256" key="1">
    <source>
        <dbReference type="SAM" id="Phobius"/>
    </source>
</evidence>
<organism evidence="2 3">
    <name type="scientific">Limosilactobacillus reuteri</name>
    <name type="common">Lactobacillus reuteri</name>
    <dbReference type="NCBI Taxonomy" id="1598"/>
    <lineage>
        <taxon>Bacteria</taxon>
        <taxon>Bacillati</taxon>
        <taxon>Bacillota</taxon>
        <taxon>Bacilli</taxon>
        <taxon>Lactobacillales</taxon>
        <taxon>Lactobacillaceae</taxon>
        <taxon>Limosilactobacillus</taxon>
    </lineage>
</organism>
<comment type="caution">
    <text evidence="2">The sequence shown here is derived from an EMBL/GenBank/DDBJ whole genome shotgun (WGS) entry which is preliminary data.</text>
</comment>
<name>A0A1C2GF94_LIMRT</name>
<feature type="transmembrane region" description="Helical" evidence="1">
    <location>
        <begin position="71"/>
        <end position="88"/>
    </location>
</feature>
<gene>
    <name evidence="2" type="ORF">BFD03_01170</name>
</gene>
<dbReference type="EMBL" id="MCNS01000001">
    <property type="protein sequence ID" value="OCX50170.1"/>
    <property type="molecule type" value="Genomic_DNA"/>
</dbReference>
<keyword evidence="1" id="KW-0812">Transmembrane</keyword>
<keyword evidence="1" id="KW-0472">Membrane</keyword>
<keyword evidence="1" id="KW-1133">Transmembrane helix</keyword>
<feature type="transmembrane region" description="Helical" evidence="1">
    <location>
        <begin position="12"/>
        <end position="36"/>
    </location>
</feature>
<sequence>MYELIHADLLRPFVLIFLIYSVLTTANYIIVYLVSLTDVVLSKKLNSQLAKLGLLLSIVIGLLVTESSDHFQLIATLISFVLIFQFFIPKGLPKTLQQIELKLIRKRNNNASKKDNK</sequence>
<accession>A0A1C2GF94</accession>
<evidence type="ECO:0000313" key="3">
    <source>
        <dbReference type="Proteomes" id="UP000095141"/>
    </source>
</evidence>
<protein>
    <submittedName>
        <fullName evidence="2">Uncharacterized protein</fullName>
    </submittedName>
</protein>
<reference evidence="2 3" key="1">
    <citation type="submission" date="2016-08" db="EMBL/GenBank/DDBJ databases">
        <title>Probiotic bacterium isolated from chicken gut.</title>
        <authorList>
            <person name="Levy J.L."/>
            <person name="Hassan H.M."/>
            <person name="Mendoza M.A."/>
        </authorList>
    </citation>
    <scope>NUCLEOTIDE SEQUENCE [LARGE SCALE GENOMIC DNA]</scope>
    <source>
        <strain evidence="2 3">P43</strain>
    </source>
</reference>
<feature type="transmembrane region" description="Helical" evidence="1">
    <location>
        <begin position="48"/>
        <end position="65"/>
    </location>
</feature>
<evidence type="ECO:0000313" key="2">
    <source>
        <dbReference type="EMBL" id="OCX50170.1"/>
    </source>
</evidence>
<dbReference type="Proteomes" id="UP000095141">
    <property type="component" value="Unassembled WGS sequence"/>
</dbReference>